<feature type="region of interest" description="Disordered" evidence="4">
    <location>
        <begin position="281"/>
        <end position="310"/>
    </location>
</feature>
<dbReference type="Gene3D" id="3.40.50.150">
    <property type="entry name" value="Vaccinia Virus protein VP39"/>
    <property type="match status" value="1"/>
</dbReference>
<keyword evidence="2 6" id="KW-0489">Methyltransferase</keyword>
<dbReference type="PANTHER" id="PTHR12176:SF80">
    <property type="entry name" value="EEF1A LYSINE METHYLTRANSFERASE 4"/>
    <property type="match status" value="1"/>
</dbReference>
<organism evidence="6 7">
    <name type="scientific">Alternaria burnsii</name>
    <dbReference type="NCBI Taxonomy" id="1187904"/>
    <lineage>
        <taxon>Eukaryota</taxon>
        <taxon>Fungi</taxon>
        <taxon>Dikarya</taxon>
        <taxon>Ascomycota</taxon>
        <taxon>Pezizomycotina</taxon>
        <taxon>Dothideomycetes</taxon>
        <taxon>Pleosporomycetidae</taxon>
        <taxon>Pleosporales</taxon>
        <taxon>Pleosporineae</taxon>
        <taxon>Pleosporaceae</taxon>
        <taxon>Alternaria</taxon>
        <taxon>Alternaria sect. Alternaria</taxon>
    </lineage>
</organism>
<sequence>MCLPMFRHRHRRDGHASSGPDYYLPIFKQTDLNDYNPSTYECKAVPADIEAIEALLSSQTSDGETRGTRQGDLFDHDDHEFYSRQKGQEFPQRAYSDKFFQSSEQNPEKWCEIGVTFRGHASVVIHDITGADTDKPKKYFEYLGIAKEEPQSSRVGDIIRLHLARRRGDNEYDLWFHHPRTDEESGRYYSVCRIRTTDRMIKYNAGLSFPRYYKKVTSDCATFAHNFLVKTLDCVYAEGHIEKKRLDSIVKNLVKHNHVAEGTVGETEVVSRRNKVLGDTGGTLLESGGTLPTTTRTKPRSTRYTMPSSSEEAQALGHAEFWDERYAKADSDKPTHEWFRAFNELEPFFKKHLFDKERDEGKNAKILHLGSGDSTVPYDLLERGYTNQLCIDFSAVVVDLMKSRHPDKSQVEWRVGDVRDMKDIDSKSVDVAFDKGTLDAMIYGSPWSPPEEVMDNSGRYISEVWRVLKDDGVFLYITYRQPHFVKPILNRKNEWDLDMEIMGGGDSFQYFGFILKKNTSGPN</sequence>
<dbReference type="InterPro" id="IPR029063">
    <property type="entry name" value="SAM-dependent_MTases_sf"/>
</dbReference>
<comment type="caution">
    <text evidence="6">The sequence shown here is derived from an EMBL/GenBank/DDBJ whole genome shotgun (WGS) entry which is preliminary data.</text>
</comment>
<evidence type="ECO:0000313" key="6">
    <source>
        <dbReference type="EMBL" id="KAF7673298.1"/>
    </source>
</evidence>
<gene>
    <name evidence="6" type="ORF">GT037_008621</name>
</gene>
<feature type="compositionally biased region" description="Low complexity" evidence="4">
    <location>
        <begin position="282"/>
        <end position="296"/>
    </location>
</feature>
<keyword evidence="7" id="KW-1185">Reference proteome</keyword>
<dbReference type="SUPFAM" id="SSF53335">
    <property type="entry name" value="S-adenosyl-L-methionine-dependent methyltransferases"/>
    <property type="match status" value="1"/>
</dbReference>
<comment type="similarity">
    <text evidence="1">Belongs to the methyltransferase superfamily.</text>
</comment>
<dbReference type="GO" id="GO:0032259">
    <property type="term" value="P:methylation"/>
    <property type="evidence" value="ECO:0007669"/>
    <property type="project" value="UniProtKB-KW"/>
</dbReference>
<feature type="domain" description="Methyltransferase type 11" evidence="5">
    <location>
        <begin position="367"/>
        <end position="475"/>
    </location>
</feature>
<dbReference type="AlphaFoldDB" id="A0A8H7AYZ9"/>
<dbReference type="PANTHER" id="PTHR12176">
    <property type="entry name" value="SAM-DEPENDENT METHYLTRANSFERASE SUPERFAMILY PROTEIN"/>
    <property type="match status" value="1"/>
</dbReference>
<name>A0A8H7AYZ9_9PLEO</name>
<evidence type="ECO:0000256" key="1">
    <source>
        <dbReference type="ARBA" id="ARBA00008361"/>
    </source>
</evidence>
<accession>A0A8H7AYZ9</accession>
<evidence type="ECO:0000259" key="5">
    <source>
        <dbReference type="Pfam" id="PF08241"/>
    </source>
</evidence>
<evidence type="ECO:0000256" key="2">
    <source>
        <dbReference type="ARBA" id="ARBA00022603"/>
    </source>
</evidence>
<dbReference type="Pfam" id="PF08241">
    <property type="entry name" value="Methyltransf_11"/>
    <property type="match status" value="1"/>
</dbReference>
<evidence type="ECO:0000313" key="7">
    <source>
        <dbReference type="Proteomes" id="UP000596902"/>
    </source>
</evidence>
<proteinExistence type="inferred from homology"/>
<dbReference type="RefSeq" id="XP_038783633.1">
    <property type="nucleotide sequence ID" value="XM_038933668.1"/>
</dbReference>
<keyword evidence="3 6" id="KW-0808">Transferase</keyword>
<dbReference type="InterPro" id="IPR051419">
    <property type="entry name" value="Lys/N-term_MeTrsfase_sf"/>
</dbReference>
<protein>
    <submittedName>
        <fullName evidence="6">Methyltransferase type 11</fullName>
    </submittedName>
</protein>
<dbReference type="Proteomes" id="UP000596902">
    <property type="component" value="Unassembled WGS sequence"/>
</dbReference>
<dbReference type="CDD" id="cd02440">
    <property type="entry name" value="AdoMet_MTases"/>
    <property type="match status" value="1"/>
</dbReference>
<dbReference type="InterPro" id="IPR013216">
    <property type="entry name" value="Methyltransf_11"/>
</dbReference>
<dbReference type="GeneID" id="62206846"/>
<reference evidence="6" key="1">
    <citation type="submission" date="2020-01" db="EMBL/GenBank/DDBJ databases">
        <authorList>
            <person name="Feng Z.H.Z."/>
        </authorList>
    </citation>
    <scope>NUCLEOTIDE SEQUENCE</scope>
    <source>
        <strain evidence="6">CBS107.38</strain>
    </source>
</reference>
<dbReference type="GO" id="GO:0008757">
    <property type="term" value="F:S-adenosylmethionine-dependent methyltransferase activity"/>
    <property type="evidence" value="ECO:0007669"/>
    <property type="project" value="InterPro"/>
</dbReference>
<reference evidence="6" key="2">
    <citation type="submission" date="2020-08" db="EMBL/GenBank/DDBJ databases">
        <title>Draft Genome Sequence of Cumin Blight Pathogen Alternaria burnsii.</title>
        <authorList>
            <person name="Feng Z."/>
        </authorList>
    </citation>
    <scope>NUCLEOTIDE SEQUENCE</scope>
    <source>
        <strain evidence="6">CBS107.38</strain>
    </source>
</reference>
<evidence type="ECO:0000256" key="4">
    <source>
        <dbReference type="SAM" id="MobiDB-lite"/>
    </source>
</evidence>
<dbReference type="EMBL" id="JAAABM010000013">
    <property type="protein sequence ID" value="KAF7673298.1"/>
    <property type="molecule type" value="Genomic_DNA"/>
</dbReference>
<evidence type="ECO:0000256" key="3">
    <source>
        <dbReference type="ARBA" id="ARBA00022679"/>
    </source>
</evidence>